<evidence type="ECO:0000313" key="2">
    <source>
        <dbReference type="EMBL" id="EKE77927.1"/>
    </source>
</evidence>
<dbReference type="OrthoDB" id="8685152at2"/>
<gene>
    <name evidence="2" type="ORF">B3C1_00665</name>
</gene>
<feature type="transmembrane region" description="Helical" evidence="1">
    <location>
        <begin position="90"/>
        <end position="108"/>
    </location>
</feature>
<proteinExistence type="predicted"/>
<evidence type="ECO:0000313" key="3">
    <source>
        <dbReference type="Proteomes" id="UP000006755"/>
    </source>
</evidence>
<dbReference type="RefSeq" id="WP_008482222.1">
    <property type="nucleotide sequence ID" value="NZ_AMRI01000001.1"/>
</dbReference>
<keyword evidence="1" id="KW-0472">Membrane</keyword>
<keyword evidence="1" id="KW-0812">Transmembrane</keyword>
<accession>K2JTT2</accession>
<name>K2JTT2_9GAMM</name>
<evidence type="ECO:0008006" key="4">
    <source>
        <dbReference type="Google" id="ProtNLM"/>
    </source>
</evidence>
<evidence type="ECO:0000256" key="1">
    <source>
        <dbReference type="SAM" id="Phobius"/>
    </source>
</evidence>
<keyword evidence="1" id="KW-1133">Transmembrane helix</keyword>
<dbReference type="STRING" id="745411.B3C1_00665"/>
<keyword evidence="3" id="KW-1185">Reference proteome</keyword>
<dbReference type="AlphaFoldDB" id="K2JTT2"/>
<organism evidence="2 3">
    <name type="scientific">Gallaecimonas xiamenensis 3-C-1</name>
    <dbReference type="NCBI Taxonomy" id="745411"/>
    <lineage>
        <taxon>Bacteria</taxon>
        <taxon>Pseudomonadati</taxon>
        <taxon>Pseudomonadota</taxon>
        <taxon>Gammaproteobacteria</taxon>
        <taxon>Enterobacterales</taxon>
        <taxon>Gallaecimonadaceae</taxon>
        <taxon>Gallaecimonas</taxon>
    </lineage>
</organism>
<dbReference type="EMBL" id="AMRI01000001">
    <property type="protein sequence ID" value="EKE77927.1"/>
    <property type="molecule type" value="Genomic_DNA"/>
</dbReference>
<dbReference type="Proteomes" id="UP000006755">
    <property type="component" value="Unassembled WGS sequence"/>
</dbReference>
<comment type="caution">
    <text evidence="2">The sequence shown here is derived from an EMBL/GenBank/DDBJ whole genome shotgun (WGS) entry which is preliminary data.</text>
</comment>
<reference evidence="2 3" key="1">
    <citation type="journal article" date="2012" name="J. Bacteriol.">
        <title>Genome Sequence of Gallaecimonas xiamenensis Type Strain 3-C-1.</title>
        <authorList>
            <person name="Lai Q."/>
            <person name="Wang L."/>
            <person name="Wang W."/>
            <person name="Shao Z."/>
        </authorList>
    </citation>
    <scope>NUCLEOTIDE SEQUENCE [LARGE SCALE GENOMIC DNA]</scope>
    <source>
        <strain evidence="2 3">3-C-1</strain>
    </source>
</reference>
<sequence>MAIIHCYACGKRISDKAPSCPHCGEARSSDPGAQAQGQALKRTLLLGRLNNGAMLALVAAGLGFLALWFLSSRPEILSESQPAIRWAAKGLLSLGLTGYIVCRILTVWHKRKGG</sequence>
<protein>
    <recommendedName>
        <fullName evidence="4">Zinc-ribbon domain-containing protein</fullName>
    </recommendedName>
</protein>
<feature type="transmembrane region" description="Helical" evidence="1">
    <location>
        <begin position="49"/>
        <end position="70"/>
    </location>
</feature>